<feature type="compositionally biased region" description="Basic and acidic residues" evidence="4">
    <location>
        <begin position="21"/>
        <end position="30"/>
    </location>
</feature>
<dbReference type="EMBL" id="MU005599">
    <property type="protein sequence ID" value="KAF2680060.1"/>
    <property type="molecule type" value="Genomic_DNA"/>
</dbReference>
<dbReference type="GO" id="GO:0000480">
    <property type="term" value="P:endonucleolytic cleavage in 5'-ETS of tricistronic rRNA transcript (SSU-rRNA, 5.8S rRNA, LSU-rRNA)"/>
    <property type="evidence" value="ECO:0007669"/>
    <property type="project" value="TreeGrafter"/>
</dbReference>
<dbReference type="InterPro" id="IPR035979">
    <property type="entry name" value="RBD_domain_sf"/>
</dbReference>
<feature type="compositionally biased region" description="Acidic residues" evidence="4">
    <location>
        <begin position="48"/>
        <end position="66"/>
    </location>
</feature>
<keyword evidence="3" id="KW-0539">Nucleus</keyword>
<dbReference type="OrthoDB" id="287393at2759"/>
<dbReference type="InterPro" id="IPR034353">
    <property type="entry name" value="ABT1/ESF2_RRM"/>
</dbReference>
<evidence type="ECO:0000256" key="2">
    <source>
        <dbReference type="ARBA" id="ARBA00022884"/>
    </source>
</evidence>
<proteinExistence type="predicted"/>
<name>A0A6G1IPZ3_9PLEO</name>
<comment type="subcellular location">
    <subcellularLocation>
        <location evidence="1">Nucleus</location>
    </subcellularLocation>
</comment>
<keyword evidence="6" id="KW-1185">Reference proteome</keyword>
<feature type="compositionally biased region" description="Basic and acidic residues" evidence="4">
    <location>
        <begin position="287"/>
        <end position="316"/>
    </location>
</feature>
<feature type="compositionally biased region" description="Basic residues" evidence="4">
    <location>
        <begin position="31"/>
        <end position="41"/>
    </location>
</feature>
<evidence type="ECO:0000256" key="4">
    <source>
        <dbReference type="SAM" id="MobiDB-lite"/>
    </source>
</evidence>
<dbReference type="GO" id="GO:0000447">
    <property type="term" value="P:endonucleolytic cleavage in ITS1 to separate SSU-rRNA from 5.8S rRNA and LSU-rRNA from tricistronic rRNA transcript (SSU-rRNA, 5.8S rRNA, LSU-rRNA)"/>
    <property type="evidence" value="ECO:0007669"/>
    <property type="project" value="TreeGrafter"/>
</dbReference>
<dbReference type="PANTHER" id="PTHR12311">
    <property type="entry name" value="ACTIVATOR OF BASAL TRANSCRIPTION 1"/>
    <property type="match status" value="1"/>
</dbReference>
<dbReference type="GO" id="GO:0034462">
    <property type="term" value="P:small-subunit processome assembly"/>
    <property type="evidence" value="ECO:0007669"/>
    <property type="project" value="TreeGrafter"/>
</dbReference>
<sequence>MATRKRNEWLDADESDDEEQQHDSEDESRSRMLRPTKRQKVTHTSDSEGAEDDAEDSEDAFEDEHNEPDTASKPYDPDDKNTELARLEALAANLPTELKVASSKPSKHLLPLTKPKKDKSGVIYLSRVPPFMKPSVLRSLLTPYGALGRIFLTPESSAARQSRLKSGGTRRKLFLDGWVEFLHKKDAKFVAESLNAQTMGGKKRSRWHDEVWNIKYLSGVKWTQLVEQIQNENAERAAKLRLEISRTKKENARFLENIEKGKMISGIKAKRKMKGQDGSESVGGVEEGGKEKTGKRERRSKFEQHAMKSRVEKKADPTPQAERVLGGIF</sequence>
<accession>A0A6G1IPZ3</accession>
<dbReference type="Proteomes" id="UP000799291">
    <property type="component" value="Unassembled WGS sequence"/>
</dbReference>
<organism evidence="5 6">
    <name type="scientific">Lentithecium fluviatile CBS 122367</name>
    <dbReference type="NCBI Taxonomy" id="1168545"/>
    <lineage>
        <taxon>Eukaryota</taxon>
        <taxon>Fungi</taxon>
        <taxon>Dikarya</taxon>
        <taxon>Ascomycota</taxon>
        <taxon>Pezizomycotina</taxon>
        <taxon>Dothideomycetes</taxon>
        <taxon>Pleosporomycetidae</taxon>
        <taxon>Pleosporales</taxon>
        <taxon>Massarineae</taxon>
        <taxon>Lentitheciaceae</taxon>
        <taxon>Lentithecium</taxon>
    </lineage>
</organism>
<evidence type="ECO:0000256" key="1">
    <source>
        <dbReference type="ARBA" id="ARBA00004123"/>
    </source>
</evidence>
<dbReference type="GO" id="GO:0003723">
    <property type="term" value="F:RNA binding"/>
    <property type="evidence" value="ECO:0007669"/>
    <property type="project" value="UniProtKB-KW"/>
</dbReference>
<protein>
    <submittedName>
        <fullName evidence="5">Uncharacterized protein</fullName>
    </submittedName>
</protein>
<keyword evidence="2" id="KW-0694">RNA-binding</keyword>
<evidence type="ECO:0000256" key="3">
    <source>
        <dbReference type="ARBA" id="ARBA00023242"/>
    </source>
</evidence>
<dbReference type="AlphaFoldDB" id="A0A6G1IPZ3"/>
<reference evidence="5" key="1">
    <citation type="journal article" date="2020" name="Stud. Mycol.">
        <title>101 Dothideomycetes genomes: a test case for predicting lifestyles and emergence of pathogens.</title>
        <authorList>
            <person name="Haridas S."/>
            <person name="Albert R."/>
            <person name="Binder M."/>
            <person name="Bloem J."/>
            <person name="Labutti K."/>
            <person name="Salamov A."/>
            <person name="Andreopoulos B."/>
            <person name="Baker S."/>
            <person name="Barry K."/>
            <person name="Bills G."/>
            <person name="Bluhm B."/>
            <person name="Cannon C."/>
            <person name="Castanera R."/>
            <person name="Culley D."/>
            <person name="Daum C."/>
            <person name="Ezra D."/>
            <person name="Gonzalez J."/>
            <person name="Henrissat B."/>
            <person name="Kuo A."/>
            <person name="Liang C."/>
            <person name="Lipzen A."/>
            <person name="Lutzoni F."/>
            <person name="Magnuson J."/>
            <person name="Mondo S."/>
            <person name="Nolan M."/>
            <person name="Ohm R."/>
            <person name="Pangilinan J."/>
            <person name="Park H.-J."/>
            <person name="Ramirez L."/>
            <person name="Alfaro M."/>
            <person name="Sun H."/>
            <person name="Tritt A."/>
            <person name="Yoshinaga Y."/>
            <person name="Zwiers L.-H."/>
            <person name="Turgeon B."/>
            <person name="Goodwin S."/>
            <person name="Spatafora J."/>
            <person name="Crous P."/>
            <person name="Grigoriev I."/>
        </authorList>
    </citation>
    <scope>NUCLEOTIDE SEQUENCE</scope>
    <source>
        <strain evidence="5">CBS 122367</strain>
    </source>
</reference>
<feature type="compositionally biased region" description="Acidic residues" evidence="4">
    <location>
        <begin position="10"/>
        <end position="20"/>
    </location>
</feature>
<gene>
    <name evidence="5" type="ORF">K458DRAFT_110616</name>
</gene>
<dbReference type="GO" id="GO:0000472">
    <property type="term" value="P:endonucleolytic cleavage to generate mature 5'-end of SSU-rRNA from (SSU-rRNA, 5.8S rRNA, LSU-rRNA)"/>
    <property type="evidence" value="ECO:0007669"/>
    <property type="project" value="TreeGrafter"/>
</dbReference>
<feature type="region of interest" description="Disordered" evidence="4">
    <location>
        <begin position="1"/>
        <end position="80"/>
    </location>
</feature>
<evidence type="ECO:0000313" key="6">
    <source>
        <dbReference type="Proteomes" id="UP000799291"/>
    </source>
</evidence>
<dbReference type="InterPro" id="IPR039119">
    <property type="entry name" value="ABT1/Esf2"/>
</dbReference>
<feature type="region of interest" description="Disordered" evidence="4">
    <location>
        <begin position="268"/>
        <end position="329"/>
    </location>
</feature>
<dbReference type="GO" id="GO:0005730">
    <property type="term" value="C:nucleolus"/>
    <property type="evidence" value="ECO:0007669"/>
    <property type="project" value="TreeGrafter"/>
</dbReference>
<feature type="compositionally biased region" description="Basic and acidic residues" evidence="4">
    <location>
        <begin position="67"/>
        <end position="80"/>
    </location>
</feature>
<evidence type="ECO:0000313" key="5">
    <source>
        <dbReference type="EMBL" id="KAF2680060.1"/>
    </source>
</evidence>
<dbReference type="PANTHER" id="PTHR12311:SF7">
    <property type="entry name" value="ACTIVATOR OF BASAL TRANSCRIPTION 1"/>
    <property type="match status" value="1"/>
</dbReference>
<dbReference type="CDD" id="cd12263">
    <property type="entry name" value="RRM_ABT1_like"/>
    <property type="match status" value="1"/>
</dbReference>
<dbReference type="SUPFAM" id="SSF54928">
    <property type="entry name" value="RNA-binding domain, RBD"/>
    <property type="match status" value="1"/>
</dbReference>